<keyword evidence="6 20" id="KW-0812">Transmembrane</keyword>
<gene>
    <name evidence="23" type="ORF">O6P43_031753</name>
</gene>
<dbReference type="EMBL" id="JARAOO010000013">
    <property type="protein sequence ID" value="KAJ7946883.1"/>
    <property type="molecule type" value="Genomic_DNA"/>
</dbReference>
<dbReference type="Gene3D" id="1.10.510.10">
    <property type="entry name" value="Transferase(Phosphotransferase) domain 1"/>
    <property type="match status" value="1"/>
</dbReference>
<evidence type="ECO:0000256" key="16">
    <source>
        <dbReference type="ARBA" id="ARBA00023180"/>
    </source>
</evidence>
<dbReference type="KEGG" id="qsa:O6P43_031753"/>
<dbReference type="PANTHER" id="PTHR27002:SF932">
    <property type="entry name" value="RECEPTOR-LIKE SERINE_THREONINE-PROTEIN KINASE"/>
    <property type="match status" value="1"/>
</dbReference>
<dbReference type="CDD" id="cd14066">
    <property type="entry name" value="STKc_IRAK"/>
    <property type="match status" value="1"/>
</dbReference>
<keyword evidence="9" id="KW-0547">Nucleotide-binding</keyword>
<dbReference type="InterPro" id="IPR001245">
    <property type="entry name" value="Ser-Thr/Tyr_kinase_cat_dom"/>
</dbReference>
<evidence type="ECO:0000256" key="2">
    <source>
        <dbReference type="ARBA" id="ARBA00012513"/>
    </source>
</evidence>
<evidence type="ECO:0000256" key="8">
    <source>
        <dbReference type="ARBA" id="ARBA00022734"/>
    </source>
</evidence>
<keyword evidence="12 20" id="KW-1133">Transmembrane helix</keyword>
<accession>A0AAD7KWH7</accession>
<evidence type="ECO:0000256" key="11">
    <source>
        <dbReference type="ARBA" id="ARBA00022840"/>
    </source>
</evidence>
<evidence type="ECO:0000256" key="13">
    <source>
        <dbReference type="ARBA" id="ARBA00023136"/>
    </source>
</evidence>
<keyword evidence="13 20" id="KW-0472">Membrane</keyword>
<dbReference type="InterPro" id="IPR000719">
    <property type="entry name" value="Prot_kinase_dom"/>
</dbReference>
<dbReference type="InterPro" id="IPR011009">
    <property type="entry name" value="Kinase-like_dom_sf"/>
</dbReference>
<evidence type="ECO:0000256" key="6">
    <source>
        <dbReference type="ARBA" id="ARBA00022692"/>
    </source>
</evidence>
<dbReference type="GO" id="GO:0005886">
    <property type="term" value="C:plasma membrane"/>
    <property type="evidence" value="ECO:0007669"/>
    <property type="project" value="UniProtKB-SubCell"/>
</dbReference>
<sequence>MVSNFLLPDNEGSRYFTYKPLHSSDKIWFQLTWDGYEKQFRWNEGEKNWNLIQSHPDPGDTCEFYNKCGNFGVCSGNDSPKCSCMRGFKPRHWDQWNNGNWSGGCRRKTQLMSQRNSSIGTAENVEEDGFFAVRSVKLARFRKPGEVNGIGCLVWNGDLVDAQYFSKGGNTLFIRLAYSDLGDKRKLSNIVIILIVLAGVIFLVISIWLIWRFKKKLKVLPIVSSASCCKDSEIPFYDVIKSRECSTELSGSVELTEGNQISGPELPLFNFNSILRATNNFSEGNKLGQGGFGPVYKGKLPGEQEIAVKRLSGRSGQGLQEFKNEIILIAKLQHRNLVRLLGCCIQEEEKMLIYEYMQNKSLDYFLFDQTKQALLDWKRRIAIIEGIARGLLYLHRDSRLRIIHRDLKASNILLDEDMNPKISDFGLARIFGGNQNEANTNHVVGTYGYMSPEYAMEGLFSVKSDVYSFGVLLLEILSGRRNTSFRLSEHSSLVGHAWNLWSEERAMELIDSSIRNTCSSVEALRCIHIAMLCVQDSAAHRPNMPSVVLMLESEAISLPAPRQPSFTSMRNSADREFFIDGHEIVSSNDFTVTVVVGR</sequence>
<evidence type="ECO:0000256" key="15">
    <source>
        <dbReference type="ARBA" id="ARBA00023170"/>
    </source>
</evidence>
<evidence type="ECO:0000256" key="17">
    <source>
        <dbReference type="ARBA" id="ARBA00047899"/>
    </source>
</evidence>
<dbReference type="AlphaFoldDB" id="A0AAD7KWH7"/>
<dbReference type="PANTHER" id="PTHR27002">
    <property type="entry name" value="RECEPTOR-LIKE SERINE/THREONINE-PROTEIN KINASE SD1-8"/>
    <property type="match status" value="1"/>
</dbReference>
<keyword evidence="5" id="KW-0808">Transferase</keyword>
<evidence type="ECO:0000256" key="1">
    <source>
        <dbReference type="ARBA" id="ARBA00004251"/>
    </source>
</evidence>
<evidence type="ECO:0000313" key="23">
    <source>
        <dbReference type="EMBL" id="KAJ7946883.1"/>
    </source>
</evidence>
<dbReference type="GO" id="GO:0005524">
    <property type="term" value="F:ATP binding"/>
    <property type="evidence" value="ECO:0007669"/>
    <property type="project" value="UniProtKB-KW"/>
</dbReference>
<keyword evidence="3" id="KW-1003">Cell membrane</keyword>
<feature type="transmembrane region" description="Helical" evidence="20">
    <location>
        <begin position="190"/>
        <end position="211"/>
    </location>
</feature>
<evidence type="ECO:0000256" key="14">
    <source>
        <dbReference type="ARBA" id="ARBA00023157"/>
    </source>
</evidence>
<keyword evidence="10 23" id="KW-0418">Kinase</keyword>
<protein>
    <recommendedName>
        <fullName evidence="2">non-specific serine/threonine protein kinase</fullName>
        <ecNumber evidence="2">2.7.11.1</ecNumber>
    </recommendedName>
</protein>
<comment type="catalytic activity">
    <reaction evidence="17">
        <text>L-threonyl-[protein] + ATP = O-phospho-L-threonyl-[protein] + ADP + H(+)</text>
        <dbReference type="Rhea" id="RHEA:46608"/>
        <dbReference type="Rhea" id="RHEA-COMP:11060"/>
        <dbReference type="Rhea" id="RHEA-COMP:11605"/>
        <dbReference type="ChEBI" id="CHEBI:15378"/>
        <dbReference type="ChEBI" id="CHEBI:30013"/>
        <dbReference type="ChEBI" id="CHEBI:30616"/>
        <dbReference type="ChEBI" id="CHEBI:61977"/>
        <dbReference type="ChEBI" id="CHEBI:456216"/>
        <dbReference type="EC" id="2.7.11.1"/>
    </reaction>
</comment>
<keyword evidence="7" id="KW-0732">Signal</keyword>
<reference evidence="23" key="1">
    <citation type="journal article" date="2023" name="Science">
        <title>Elucidation of the pathway for biosynthesis of saponin adjuvants from the soapbark tree.</title>
        <authorList>
            <person name="Reed J."/>
            <person name="Orme A."/>
            <person name="El-Demerdash A."/>
            <person name="Owen C."/>
            <person name="Martin L.B.B."/>
            <person name="Misra R.C."/>
            <person name="Kikuchi S."/>
            <person name="Rejzek M."/>
            <person name="Martin A.C."/>
            <person name="Harkess A."/>
            <person name="Leebens-Mack J."/>
            <person name="Louveau T."/>
            <person name="Stephenson M.J."/>
            <person name="Osbourn A."/>
        </authorList>
    </citation>
    <scope>NUCLEOTIDE SEQUENCE</scope>
    <source>
        <strain evidence="23">S10</strain>
    </source>
</reference>
<evidence type="ECO:0000256" key="4">
    <source>
        <dbReference type="ARBA" id="ARBA00022527"/>
    </source>
</evidence>
<name>A0AAD7KWH7_QUISA</name>
<evidence type="ECO:0000256" key="20">
    <source>
        <dbReference type="SAM" id="Phobius"/>
    </source>
</evidence>
<dbReference type="Proteomes" id="UP001163823">
    <property type="component" value="Chromosome 13"/>
</dbReference>
<comment type="caution">
    <text evidence="23">The sequence shown here is derived from an EMBL/GenBank/DDBJ whole genome shotgun (WGS) entry which is preliminary data.</text>
</comment>
<keyword evidence="14" id="KW-1015">Disulfide bond</keyword>
<dbReference type="CDD" id="cd00054">
    <property type="entry name" value="EGF_CA"/>
    <property type="match status" value="1"/>
</dbReference>
<dbReference type="EC" id="2.7.11.1" evidence="2"/>
<dbReference type="InterPro" id="IPR000858">
    <property type="entry name" value="S_locus_glycoprot_dom"/>
</dbReference>
<feature type="domain" description="EGF-like" evidence="22">
    <location>
        <begin position="58"/>
        <end position="94"/>
    </location>
</feature>
<dbReference type="GO" id="GO:0048544">
    <property type="term" value="P:recognition of pollen"/>
    <property type="evidence" value="ECO:0007669"/>
    <property type="project" value="InterPro"/>
</dbReference>
<dbReference type="Gene3D" id="3.30.200.20">
    <property type="entry name" value="Phosphorylase Kinase, domain 1"/>
    <property type="match status" value="1"/>
</dbReference>
<feature type="domain" description="Protein kinase" evidence="21">
    <location>
        <begin position="281"/>
        <end position="556"/>
    </location>
</feature>
<evidence type="ECO:0000256" key="3">
    <source>
        <dbReference type="ARBA" id="ARBA00022475"/>
    </source>
</evidence>
<dbReference type="Pfam" id="PF07714">
    <property type="entry name" value="PK_Tyr_Ser-Thr"/>
    <property type="match status" value="1"/>
</dbReference>
<keyword evidence="19" id="KW-0245">EGF-like domain</keyword>
<keyword evidence="24" id="KW-1185">Reference proteome</keyword>
<comment type="caution">
    <text evidence="19">Lacks conserved residue(s) required for the propagation of feature annotation.</text>
</comment>
<keyword evidence="8" id="KW-0430">Lectin</keyword>
<evidence type="ECO:0000313" key="24">
    <source>
        <dbReference type="Proteomes" id="UP001163823"/>
    </source>
</evidence>
<keyword evidence="15" id="KW-0675">Receptor</keyword>
<evidence type="ECO:0000256" key="12">
    <source>
        <dbReference type="ARBA" id="ARBA00022989"/>
    </source>
</evidence>
<keyword evidence="11" id="KW-0067">ATP-binding</keyword>
<comment type="subcellular location">
    <subcellularLocation>
        <location evidence="1">Cell membrane</location>
        <topology evidence="1">Single-pass type I membrane protein</topology>
    </subcellularLocation>
</comment>
<dbReference type="PROSITE" id="PS00108">
    <property type="entry name" value="PROTEIN_KINASE_ST"/>
    <property type="match status" value="1"/>
</dbReference>
<dbReference type="GO" id="GO:0030246">
    <property type="term" value="F:carbohydrate binding"/>
    <property type="evidence" value="ECO:0007669"/>
    <property type="project" value="UniProtKB-KW"/>
</dbReference>
<dbReference type="Pfam" id="PF00954">
    <property type="entry name" value="S_locus_glycop"/>
    <property type="match status" value="1"/>
</dbReference>
<dbReference type="GO" id="GO:0004674">
    <property type="term" value="F:protein serine/threonine kinase activity"/>
    <property type="evidence" value="ECO:0007669"/>
    <property type="project" value="UniProtKB-KW"/>
</dbReference>
<evidence type="ECO:0000259" key="21">
    <source>
        <dbReference type="PROSITE" id="PS50011"/>
    </source>
</evidence>
<dbReference type="FunFam" id="3.30.200.20:FF:000330">
    <property type="entry name" value="G-type lectin S-receptor-like serine/threonine-protein kinase At4g03230"/>
    <property type="match status" value="1"/>
</dbReference>
<dbReference type="PROSITE" id="PS50026">
    <property type="entry name" value="EGF_3"/>
    <property type="match status" value="1"/>
</dbReference>
<evidence type="ECO:0000256" key="10">
    <source>
        <dbReference type="ARBA" id="ARBA00022777"/>
    </source>
</evidence>
<organism evidence="23 24">
    <name type="scientific">Quillaja saponaria</name>
    <name type="common">Soap bark tree</name>
    <dbReference type="NCBI Taxonomy" id="32244"/>
    <lineage>
        <taxon>Eukaryota</taxon>
        <taxon>Viridiplantae</taxon>
        <taxon>Streptophyta</taxon>
        <taxon>Embryophyta</taxon>
        <taxon>Tracheophyta</taxon>
        <taxon>Spermatophyta</taxon>
        <taxon>Magnoliopsida</taxon>
        <taxon>eudicotyledons</taxon>
        <taxon>Gunneridae</taxon>
        <taxon>Pentapetalae</taxon>
        <taxon>rosids</taxon>
        <taxon>fabids</taxon>
        <taxon>Fabales</taxon>
        <taxon>Quillajaceae</taxon>
        <taxon>Quillaja</taxon>
    </lineage>
</organism>
<evidence type="ECO:0000256" key="7">
    <source>
        <dbReference type="ARBA" id="ARBA00022729"/>
    </source>
</evidence>
<comment type="catalytic activity">
    <reaction evidence="18">
        <text>L-seryl-[protein] + ATP = O-phospho-L-seryl-[protein] + ADP + H(+)</text>
        <dbReference type="Rhea" id="RHEA:17989"/>
        <dbReference type="Rhea" id="RHEA-COMP:9863"/>
        <dbReference type="Rhea" id="RHEA-COMP:11604"/>
        <dbReference type="ChEBI" id="CHEBI:15378"/>
        <dbReference type="ChEBI" id="CHEBI:29999"/>
        <dbReference type="ChEBI" id="CHEBI:30616"/>
        <dbReference type="ChEBI" id="CHEBI:83421"/>
        <dbReference type="ChEBI" id="CHEBI:456216"/>
        <dbReference type="EC" id="2.7.11.1"/>
    </reaction>
</comment>
<keyword evidence="4" id="KW-0723">Serine/threonine-protein kinase</keyword>
<evidence type="ECO:0000256" key="9">
    <source>
        <dbReference type="ARBA" id="ARBA00022741"/>
    </source>
</evidence>
<dbReference type="SUPFAM" id="SSF56112">
    <property type="entry name" value="Protein kinase-like (PK-like)"/>
    <property type="match status" value="1"/>
</dbReference>
<evidence type="ECO:0000256" key="19">
    <source>
        <dbReference type="PROSITE-ProRule" id="PRU00076"/>
    </source>
</evidence>
<dbReference type="PROSITE" id="PS50011">
    <property type="entry name" value="PROTEIN_KINASE_DOM"/>
    <property type="match status" value="1"/>
</dbReference>
<evidence type="ECO:0000259" key="22">
    <source>
        <dbReference type="PROSITE" id="PS50026"/>
    </source>
</evidence>
<dbReference type="FunFam" id="1.10.510.10:FF:000060">
    <property type="entry name" value="G-type lectin S-receptor-like serine/threonine-protein kinase"/>
    <property type="match status" value="1"/>
</dbReference>
<dbReference type="SMART" id="SM00220">
    <property type="entry name" value="S_TKc"/>
    <property type="match status" value="1"/>
</dbReference>
<evidence type="ECO:0000256" key="18">
    <source>
        <dbReference type="ARBA" id="ARBA00048679"/>
    </source>
</evidence>
<proteinExistence type="predicted"/>
<dbReference type="InterPro" id="IPR000742">
    <property type="entry name" value="EGF"/>
</dbReference>
<keyword evidence="16" id="KW-0325">Glycoprotein</keyword>
<evidence type="ECO:0000256" key="5">
    <source>
        <dbReference type="ARBA" id="ARBA00022679"/>
    </source>
</evidence>
<dbReference type="InterPro" id="IPR008271">
    <property type="entry name" value="Ser/Thr_kinase_AS"/>
</dbReference>